<gene>
    <name evidence="2" type="ORF">ERS007739_04674</name>
</gene>
<organism evidence="2 3">
    <name type="scientific">Mycobacterium tuberculosis</name>
    <dbReference type="NCBI Taxonomy" id="1773"/>
    <lineage>
        <taxon>Bacteria</taxon>
        <taxon>Bacillati</taxon>
        <taxon>Actinomycetota</taxon>
        <taxon>Actinomycetes</taxon>
        <taxon>Mycobacteriales</taxon>
        <taxon>Mycobacteriaceae</taxon>
        <taxon>Mycobacterium</taxon>
        <taxon>Mycobacterium tuberculosis complex</taxon>
    </lineage>
</organism>
<dbReference type="Proteomes" id="UP000039021">
    <property type="component" value="Unassembled WGS sequence"/>
</dbReference>
<evidence type="ECO:0000313" key="2">
    <source>
        <dbReference type="EMBL" id="CPA54549.1"/>
    </source>
</evidence>
<evidence type="ECO:0000313" key="3">
    <source>
        <dbReference type="Proteomes" id="UP000039021"/>
    </source>
</evidence>
<evidence type="ECO:0000256" key="1">
    <source>
        <dbReference type="SAM" id="MobiDB-lite"/>
    </source>
</evidence>
<comment type="caution">
    <text evidence="2">The sequence shown here is derived from an EMBL/GenBank/DDBJ whole genome shotgun (WGS) entry which is preliminary data.</text>
</comment>
<proteinExistence type="predicted"/>
<reference evidence="3" key="1">
    <citation type="submission" date="2015-03" db="EMBL/GenBank/DDBJ databases">
        <authorList>
            <consortium name="Pathogen Informatics"/>
        </authorList>
    </citation>
    <scope>NUCLEOTIDE SEQUENCE [LARGE SCALE GENOMIC DNA]</scope>
    <source>
        <strain evidence="3">N09902308</strain>
    </source>
</reference>
<feature type="compositionally biased region" description="Polar residues" evidence="1">
    <location>
        <begin position="8"/>
        <end position="28"/>
    </location>
</feature>
<name>A0A916PHE2_MYCTX</name>
<feature type="region of interest" description="Disordered" evidence="1">
    <location>
        <begin position="1"/>
        <end position="61"/>
    </location>
</feature>
<dbReference type="EMBL" id="CSBK01003065">
    <property type="protein sequence ID" value="CPA54549.1"/>
    <property type="molecule type" value="Genomic_DNA"/>
</dbReference>
<accession>A0A916PHE2</accession>
<protein>
    <submittedName>
        <fullName evidence="2">Uncharacterized protein</fullName>
    </submittedName>
</protein>
<dbReference type="AlphaFoldDB" id="A0A916PHE2"/>
<sequence>MSDESVRADNTITGAVNQPRSPPSTSIPDMSGRPRSRITTSGGCSAAARSAPAPVEAVMTW</sequence>
<feature type="compositionally biased region" description="Low complexity" evidence="1">
    <location>
        <begin position="45"/>
        <end position="61"/>
    </location>
</feature>